<organism evidence="2 3">
    <name type="scientific">Lucilia cuprina</name>
    <name type="common">Green bottle fly</name>
    <name type="synonym">Australian sheep blowfly</name>
    <dbReference type="NCBI Taxonomy" id="7375"/>
    <lineage>
        <taxon>Eukaryota</taxon>
        <taxon>Metazoa</taxon>
        <taxon>Ecdysozoa</taxon>
        <taxon>Arthropoda</taxon>
        <taxon>Hexapoda</taxon>
        <taxon>Insecta</taxon>
        <taxon>Pterygota</taxon>
        <taxon>Neoptera</taxon>
        <taxon>Endopterygota</taxon>
        <taxon>Diptera</taxon>
        <taxon>Brachycera</taxon>
        <taxon>Muscomorpha</taxon>
        <taxon>Oestroidea</taxon>
        <taxon>Calliphoridae</taxon>
        <taxon>Luciliinae</taxon>
        <taxon>Lucilia</taxon>
    </lineage>
</organism>
<dbReference type="Gene3D" id="3.30.420.10">
    <property type="entry name" value="Ribonuclease H-like superfamily/Ribonuclease H"/>
    <property type="match status" value="1"/>
</dbReference>
<dbReference type="OrthoDB" id="7762434at2759"/>
<evidence type="ECO:0000313" key="2">
    <source>
        <dbReference type="EMBL" id="KNC31265.1"/>
    </source>
</evidence>
<keyword evidence="3" id="KW-1185">Reference proteome</keyword>
<dbReference type="PANTHER" id="PTHR47331:SF1">
    <property type="entry name" value="GAG-LIKE PROTEIN"/>
    <property type="match status" value="1"/>
</dbReference>
<feature type="domain" description="Integrase zinc-binding" evidence="1">
    <location>
        <begin position="71"/>
        <end position="120"/>
    </location>
</feature>
<dbReference type="GO" id="GO:0003676">
    <property type="term" value="F:nucleic acid binding"/>
    <property type="evidence" value="ECO:0007669"/>
    <property type="project" value="InterPro"/>
</dbReference>
<dbReference type="AlphaFoldDB" id="A0A0L0CG90"/>
<dbReference type="InterPro" id="IPR036397">
    <property type="entry name" value="RNaseH_sf"/>
</dbReference>
<dbReference type="Gene3D" id="1.10.340.70">
    <property type="match status" value="1"/>
</dbReference>
<proteinExistence type="predicted"/>
<evidence type="ECO:0000259" key="1">
    <source>
        <dbReference type="Pfam" id="PF17921"/>
    </source>
</evidence>
<accession>A0A0L0CG90</accession>
<dbReference type="SUPFAM" id="SSF53098">
    <property type="entry name" value="Ribonuclease H-like"/>
    <property type="match status" value="1"/>
</dbReference>
<protein>
    <recommendedName>
        <fullName evidence="1">Integrase zinc-binding domain-containing protein</fullName>
    </recommendedName>
</protein>
<dbReference type="PANTHER" id="PTHR47331">
    <property type="entry name" value="PHD-TYPE DOMAIN-CONTAINING PROTEIN"/>
    <property type="match status" value="1"/>
</dbReference>
<dbReference type="Proteomes" id="UP000037069">
    <property type="component" value="Unassembled WGS sequence"/>
</dbReference>
<dbReference type="EMBL" id="JRES01000438">
    <property type="protein sequence ID" value="KNC31265.1"/>
    <property type="molecule type" value="Genomic_DNA"/>
</dbReference>
<dbReference type="STRING" id="7375.A0A0L0CG90"/>
<gene>
    <name evidence="2" type="ORF">FF38_14382</name>
</gene>
<name>A0A0L0CG90_LUCCU</name>
<evidence type="ECO:0000313" key="3">
    <source>
        <dbReference type="Proteomes" id="UP000037069"/>
    </source>
</evidence>
<dbReference type="OMA" id="INCWIHR"/>
<dbReference type="Pfam" id="PF17921">
    <property type="entry name" value="Integrase_H2C2"/>
    <property type="match status" value="1"/>
</dbReference>
<dbReference type="InterPro" id="IPR041588">
    <property type="entry name" value="Integrase_H2C2"/>
</dbReference>
<comment type="caution">
    <text evidence="2">The sequence shown here is derived from an EMBL/GenBank/DDBJ whole genome shotgun (WGS) entry which is preliminary data.</text>
</comment>
<dbReference type="InterPro" id="IPR012337">
    <property type="entry name" value="RNaseH-like_sf"/>
</dbReference>
<reference evidence="2 3" key="1">
    <citation type="journal article" date="2015" name="Nat. Commun.">
        <title>Lucilia cuprina genome unlocks parasitic fly biology to underpin future interventions.</title>
        <authorList>
            <person name="Anstead C.A."/>
            <person name="Korhonen P.K."/>
            <person name="Young N.D."/>
            <person name="Hall R.S."/>
            <person name="Jex A.R."/>
            <person name="Murali S.C."/>
            <person name="Hughes D.S."/>
            <person name="Lee S.F."/>
            <person name="Perry T."/>
            <person name="Stroehlein A.J."/>
            <person name="Ansell B.R."/>
            <person name="Breugelmans B."/>
            <person name="Hofmann A."/>
            <person name="Qu J."/>
            <person name="Dugan S."/>
            <person name="Lee S.L."/>
            <person name="Chao H."/>
            <person name="Dinh H."/>
            <person name="Han Y."/>
            <person name="Doddapaneni H.V."/>
            <person name="Worley K.C."/>
            <person name="Muzny D.M."/>
            <person name="Ioannidis P."/>
            <person name="Waterhouse R.M."/>
            <person name="Zdobnov E.M."/>
            <person name="James P.J."/>
            <person name="Bagnall N.H."/>
            <person name="Kotze A.C."/>
            <person name="Gibbs R.A."/>
            <person name="Richards S."/>
            <person name="Batterham P."/>
            <person name="Gasser R.B."/>
        </authorList>
    </citation>
    <scope>NUCLEOTIDE SEQUENCE [LARGE SCALE GENOMIC DNA]</scope>
    <source>
        <strain evidence="2 3">LS</strain>
        <tissue evidence="2">Full body</tissue>
    </source>
</reference>
<sequence length="278" mass="32047">MLAQKEFYQREYELLSENQPIPKDSSLFTLNPFLDSKGLLRVNGRLANSLLTYNERFPIILPRNSHFCNLYLSHLHEILAHGECTLMCRMIQTEFYISRLKLKVKKLIRYCKTCIIHKKRPCSQIMAALPTDRCTLSFPFNITGVDFAGPFELKSSNLRRSSIIKGYACVFVCFATKAVHLEPCSSLSEAAFQATFARFVGRRGLPHKLVSDNGRNFVGSNRALRKEFTTFINSVSQDIAQKYITHGDHDDDHNDDDENIKTDQNYNLKRKHEKKIDM</sequence>